<organism evidence="1 2">
    <name type="scientific">Hyaloscypha variabilis (strain UAMH 11265 / GT02V1 / F)</name>
    <name type="common">Meliniomyces variabilis</name>
    <dbReference type="NCBI Taxonomy" id="1149755"/>
    <lineage>
        <taxon>Eukaryota</taxon>
        <taxon>Fungi</taxon>
        <taxon>Dikarya</taxon>
        <taxon>Ascomycota</taxon>
        <taxon>Pezizomycotina</taxon>
        <taxon>Leotiomycetes</taxon>
        <taxon>Helotiales</taxon>
        <taxon>Hyaloscyphaceae</taxon>
        <taxon>Hyaloscypha</taxon>
        <taxon>Hyaloscypha variabilis</taxon>
    </lineage>
</organism>
<evidence type="ECO:0000313" key="2">
    <source>
        <dbReference type="Proteomes" id="UP000235786"/>
    </source>
</evidence>
<protein>
    <submittedName>
        <fullName evidence="1">Uncharacterized protein</fullName>
    </submittedName>
</protein>
<dbReference type="AlphaFoldDB" id="A0A2J6S0W9"/>
<evidence type="ECO:0000313" key="1">
    <source>
        <dbReference type="EMBL" id="PMD44413.1"/>
    </source>
</evidence>
<dbReference type="OrthoDB" id="10296104at2759"/>
<sequence length="160" mass="18883">MDSSRYSSVRDQIITNARAAPYLKSTLEIVELMEKMRELVELHKPKTYKTFFTEQERKWLVELLCWESLFPDSKFPGKRPRNPAKQNPVSIGYMPEREQCVEEGRSAKDQKCPYVRMVSCSREEHDDYKVRLDMEDGNDPSCPACHVERMRELKDGWVFV</sequence>
<proteinExistence type="predicted"/>
<dbReference type="EMBL" id="KZ613941">
    <property type="protein sequence ID" value="PMD44413.1"/>
    <property type="molecule type" value="Genomic_DNA"/>
</dbReference>
<dbReference type="Proteomes" id="UP000235786">
    <property type="component" value="Unassembled WGS sequence"/>
</dbReference>
<keyword evidence="2" id="KW-1185">Reference proteome</keyword>
<gene>
    <name evidence="1" type="ORF">L207DRAFT_563415</name>
</gene>
<name>A0A2J6S0W9_HYAVF</name>
<reference evidence="1 2" key="1">
    <citation type="submission" date="2016-04" db="EMBL/GenBank/DDBJ databases">
        <title>A degradative enzymes factory behind the ericoid mycorrhizal symbiosis.</title>
        <authorList>
            <consortium name="DOE Joint Genome Institute"/>
            <person name="Martino E."/>
            <person name="Morin E."/>
            <person name="Grelet G."/>
            <person name="Kuo A."/>
            <person name="Kohler A."/>
            <person name="Daghino S."/>
            <person name="Barry K."/>
            <person name="Choi C."/>
            <person name="Cichocki N."/>
            <person name="Clum A."/>
            <person name="Copeland A."/>
            <person name="Hainaut M."/>
            <person name="Haridas S."/>
            <person name="Labutti K."/>
            <person name="Lindquist E."/>
            <person name="Lipzen A."/>
            <person name="Khouja H.-R."/>
            <person name="Murat C."/>
            <person name="Ohm R."/>
            <person name="Olson A."/>
            <person name="Spatafora J."/>
            <person name="Veneault-Fourrey C."/>
            <person name="Henrissat B."/>
            <person name="Grigoriev I."/>
            <person name="Martin F."/>
            <person name="Perotto S."/>
        </authorList>
    </citation>
    <scope>NUCLEOTIDE SEQUENCE [LARGE SCALE GENOMIC DNA]</scope>
    <source>
        <strain evidence="1 2">F</strain>
    </source>
</reference>
<accession>A0A2J6S0W9</accession>